<dbReference type="STRING" id="589924.Ferp_1373"/>
<gene>
    <name evidence="2" type="ordered locus">Ferp_1373</name>
</gene>
<feature type="transmembrane region" description="Helical" evidence="1">
    <location>
        <begin position="25"/>
        <end position="44"/>
    </location>
</feature>
<evidence type="ECO:0000313" key="3">
    <source>
        <dbReference type="Proteomes" id="UP000002613"/>
    </source>
</evidence>
<dbReference type="AlphaFoldDB" id="D3RYG1"/>
<reference evidence="2 3" key="2">
    <citation type="journal article" date="2011" name="Stand. Genomic Sci.">
        <title>Complete genome sequence of Ferroglobus placidus AEDII12DO.</title>
        <authorList>
            <person name="Anderson I."/>
            <person name="Risso C."/>
            <person name="Holmes D."/>
            <person name="Lucas S."/>
            <person name="Copeland A."/>
            <person name="Lapidus A."/>
            <person name="Cheng J.F."/>
            <person name="Bruce D."/>
            <person name="Goodwin L."/>
            <person name="Pitluck S."/>
            <person name="Saunders E."/>
            <person name="Brettin T."/>
            <person name="Detter J.C."/>
            <person name="Han C."/>
            <person name="Tapia R."/>
            <person name="Larimer F."/>
            <person name="Land M."/>
            <person name="Hauser L."/>
            <person name="Woyke T."/>
            <person name="Lovley D."/>
            <person name="Kyrpides N."/>
            <person name="Ivanova N."/>
        </authorList>
    </citation>
    <scope>NUCLEOTIDE SEQUENCE [LARGE SCALE GENOMIC DNA]</scope>
    <source>
        <strain evidence="3">DSM 10642 / AEDII12DO</strain>
    </source>
</reference>
<keyword evidence="1" id="KW-0812">Transmembrane</keyword>
<dbReference type="PaxDb" id="589924-Ferp_1373"/>
<sequence length="212" mass="23936">MHGSWSIWLISTSFAFLIARSFDPLIFLVVALFLFSVEPAYGLISERKVDRSLLIPAVFTLSLMIIAVTNKSVIPFILVYSLILALQIKFKDNLGAFTGIGSIVMTFPFPLITAYFSIDFFTTLRALIFLVLVVLFSYSLVLYRNKNKKTLALTFLTLLLIYSFSPTIAYGLFLIATALLFLAVKRISLKGVGKSLLTYQFFSILIYQFLFL</sequence>
<feature type="transmembrane region" description="Helical" evidence="1">
    <location>
        <begin position="155"/>
        <end position="184"/>
    </location>
</feature>
<feature type="transmembrane region" description="Helical" evidence="1">
    <location>
        <begin position="196"/>
        <end position="211"/>
    </location>
</feature>
<name>D3RYG1_FERPA</name>
<feature type="transmembrane region" description="Helical" evidence="1">
    <location>
        <begin position="124"/>
        <end position="143"/>
    </location>
</feature>
<accession>D3RYG1</accession>
<keyword evidence="1" id="KW-1133">Transmembrane helix</keyword>
<feature type="transmembrane region" description="Helical" evidence="1">
    <location>
        <begin position="97"/>
        <end position="118"/>
    </location>
</feature>
<dbReference type="HOGENOM" id="CLU_1297453_0_0_2"/>
<reference evidence="3" key="1">
    <citation type="submission" date="2010-02" db="EMBL/GenBank/DDBJ databases">
        <title>Complete sequence of Ferroglobus placidus DSM 10642.</title>
        <authorList>
            <consortium name="US DOE Joint Genome Institute"/>
            <person name="Lucas S."/>
            <person name="Copeland A."/>
            <person name="Lapidus A."/>
            <person name="Cheng J.-F."/>
            <person name="Bruce D."/>
            <person name="Goodwin L."/>
            <person name="Pitluck S."/>
            <person name="Saunders E."/>
            <person name="Brettin T."/>
            <person name="Detter J.C."/>
            <person name="Han C."/>
            <person name="Tapia R."/>
            <person name="Larimer F."/>
            <person name="Land M."/>
            <person name="Hauser L."/>
            <person name="Kyrpides N."/>
            <person name="Ivanova N."/>
            <person name="Holmes D."/>
            <person name="Lovley D."/>
            <person name="Kyrpides N."/>
            <person name="Anderson I.J."/>
            <person name="Woyke T."/>
        </authorList>
    </citation>
    <scope>NUCLEOTIDE SEQUENCE [LARGE SCALE GENOMIC DNA]</scope>
    <source>
        <strain evidence="3">DSM 10642 / AEDII12DO</strain>
    </source>
</reference>
<keyword evidence="3" id="KW-1185">Reference proteome</keyword>
<proteinExistence type="predicted"/>
<keyword evidence="1" id="KW-0472">Membrane</keyword>
<dbReference type="Proteomes" id="UP000002613">
    <property type="component" value="Chromosome"/>
</dbReference>
<organism evidence="2 3">
    <name type="scientific">Ferroglobus placidus (strain DSM 10642 / AEDII12DO)</name>
    <dbReference type="NCBI Taxonomy" id="589924"/>
    <lineage>
        <taxon>Archaea</taxon>
        <taxon>Methanobacteriati</taxon>
        <taxon>Methanobacteriota</taxon>
        <taxon>Archaeoglobi</taxon>
        <taxon>Archaeoglobales</taxon>
        <taxon>Archaeoglobaceae</taxon>
        <taxon>Ferroglobus</taxon>
    </lineage>
</organism>
<evidence type="ECO:0000256" key="1">
    <source>
        <dbReference type="SAM" id="Phobius"/>
    </source>
</evidence>
<protein>
    <submittedName>
        <fullName evidence="2">Uncharacterized protein</fullName>
    </submittedName>
</protein>
<dbReference type="KEGG" id="fpl:Ferp_1373"/>
<dbReference type="EMBL" id="CP001899">
    <property type="protein sequence ID" value="ADC65524.1"/>
    <property type="molecule type" value="Genomic_DNA"/>
</dbReference>
<evidence type="ECO:0000313" key="2">
    <source>
        <dbReference type="EMBL" id="ADC65524.1"/>
    </source>
</evidence>